<feature type="repeat" description="PPR" evidence="6">
    <location>
        <begin position="281"/>
        <end position="315"/>
    </location>
</feature>
<dbReference type="Proteomes" id="UP000235145">
    <property type="component" value="Unassembled WGS sequence"/>
</dbReference>
<name>A0A9R1WXR7_LACSA</name>
<keyword evidence="9" id="KW-1185">Reference proteome</keyword>
<dbReference type="GO" id="GO:0008270">
    <property type="term" value="F:zinc ion binding"/>
    <property type="evidence" value="ECO:0007669"/>
    <property type="project" value="InterPro"/>
</dbReference>
<dbReference type="Pfam" id="PF14432">
    <property type="entry name" value="DYW_deaminase"/>
    <property type="match status" value="1"/>
</dbReference>
<dbReference type="InterPro" id="IPR011990">
    <property type="entry name" value="TPR-like_helical_dom_sf"/>
</dbReference>
<gene>
    <name evidence="8" type="ORF">LSAT_V11C800396270</name>
</gene>
<dbReference type="GO" id="GO:0003723">
    <property type="term" value="F:RNA binding"/>
    <property type="evidence" value="ECO:0007669"/>
    <property type="project" value="InterPro"/>
</dbReference>
<evidence type="ECO:0000259" key="7">
    <source>
        <dbReference type="Pfam" id="PF14432"/>
    </source>
</evidence>
<feature type="repeat" description="PPR" evidence="6">
    <location>
        <begin position="316"/>
        <end position="350"/>
    </location>
</feature>
<comment type="caution">
    <text evidence="8">The sequence shown here is derived from an EMBL/GenBank/DDBJ whole genome shotgun (WGS) entry which is preliminary data.</text>
</comment>
<dbReference type="Pfam" id="PF20431">
    <property type="entry name" value="E_motif"/>
    <property type="match status" value="1"/>
</dbReference>
<sequence length="690" mass="78001">MNSRRAIYLAHPPVSIFPTYYMNKLIVPFSENLTSINGGVVSSVRSLIQNPISLRFLSTSTATPIASTSVLSSSSEEVFDMTSHIIQEKDLLRKSPNGGLRVLDLIDHGFLEPDAKLYSQMLNKCTQLGKIKEGKMVHTHFMNSKFSHYLVIQNTVVNMYAKCDCLDDAREVFDKMPVKDMVTWTAIITGYSQNDKPEEALLLFPQMLRLNLKPNHFTFSSLLKAAGARGNEREGEQIHGYCLKYGYASNVYVGSALVDMYCRYERMSEAHFVFNQLEDKNEVSWNSLIAAHSRKNEGDKALLLFQKMQMDNYNPTHFTYSSLFSVCASTGSLEQGKWIHAHMVKSGQKLIAFIGNTLVDMYAKSGSFDDAIKVFNRLTKPDVVSWNSILTAYAQHGLGVKTLQHFEKMIKTGIQPNSVTFLCVLTACSHGGLLEKGEFYFKMMKEYNIEPEVSHYVTMVDLLGRAGKLDVALSFITKMPFEPNAAVWGALLGACRMHKNMELGAYAAERVFELDPFDSGPHILLYNIYASGGKWNEASKVRKCMKEIGVKKEPACSWVEIENCVHMFVANDQTHPEKNKIYKKWEEISERIKEIGYVPDTSHVLLFVDEQEREAKLQCHSEKLALAFAIMKLPPGSTIRIKKNIRVCGDCHSAFKFVSLLVGREIVLRDTNRFHHFNGGSCSCGDYWYC</sequence>
<keyword evidence="5" id="KW-0496">Mitochondrion</keyword>
<dbReference type="InterPro" id="IPR046960">
    <property type="entry name" value="PPR_At4g14850-like_plant"/>
</dbReference>
<dbReference type="GO" id="GO:0005739">
    <property type="term" value="C:mitochondrion"/>
    <property type="evidence" value="ECO:0007669"/>
    <property type="project" value="UniProtKB-SubCell"/>
</dbReference>
<feature type="repeat" description="PPR" evidence="6">
    <location>
        <begin position="382"/>
        <end position="416"/>
    </location>
</feature>
<evidence type="ECO:0000256" key="6">
    <source>
        <dbReference type="PROSITE-ProRule" id="PRU00708"/>
    </source>
</evidence>
<protein>
    <recommendedName>
        <fullName evidence="7">DYW domain-containing protein</fullName>
    </recommendedName>
</protein>
<dbReference type="PROSITE" id="PS51375">
    <property type="entry name" value="PPR"/>
    <property type="match status" value="5"/>
</dbReference>
<feature type="domain" description="DYW" evidence="7">
    <location>
        <begin position="596"/>
        <end position="688"/>
    </location>
</feature>
<organism evidence="8 9">
    <name type="scientific">Lactuca sativa</name>
    <name type="common">Garden lettuce</name>
    <dbReference type="NCBI Taxonomy" id="4236"/>
    <lineage>
        <taxon>Eukaryota</taxon>
        <taxon>Viridiplantae</taxon>
        <taxon>Streptophyta</taxon>
        <taxon>Embryophyta</taxon>
        <taxon>Tracheophyta</taxon>
        <taxon>Spermatophyta</taxon>
        <taxon>Magnoliopsida</taxon>
        <taxon>eudicotyledons</taxon>
        <taxon>Gunneridae</taxon>
        <taxon>Pentapetalae</taxon>
        <taxon>asterids</taxon>
        <taxon>campanulids</taxon>
        <taxon>Asterales</taxon>
        <taxon>Asteraceae</taxon>
        <taxon>Cichorioideae</taxon>
        <taxon>Cichorieae</taxon>
        <taxon>Lactucinae</taxon>
        <taxon>Lactuca</taxon>
    </lineage>
</organism>
<dbReference type="FunFam" id="1.25.40.10:FF:000711">
    <property type="entry name" value="Tetratricopeptide repeat (TPR)-like superfamily protein"/>
    <property type="match status" value="1"/>
</dbReference>
<dbReference type="InterPro" id="IPR046848">
    <property type="entry name" value="E_motif"/>
</dbReference>
<dbReference type="SUPFAM" id="SSF48452">
    <property type="entry name" value="TPR-like"/>
    <property type="match status" value="1"/>
</dbReference>
<dbReference type="PANTHER" id="PTHR24015">
    <property type="entry name" value="OS07G0578800 PROTEIN-RELATED"/>
    <property type="match status" value="1"/>
</dbReference>
<dbReference type="NCBIfam" id="TIGR00756">
    <property type="entry name" value="PPR"/>
    <property type="match status" value="6"/>
</dbReference>
<dbReference type="Pfam" id="PF13041">
    <property type="entry name" value="PPR_2"/>
    <property type="match status" value="3"/>
</dbReference>
<keyword evidence="4" id="KW-0809">Transit peptide</keyword>
<dbReference type="Gene3D" id="1.25.40.10">
    <property type="entry name" value="Tetratricopeptide repeat domain"/>
    <property type="match status" value="3"/>
</dbReference>
<comment type="subcellular location">
    <subcellularLocation>
        <location evidence="1">Mitochondrion</location>
    </subcellularLocation>
</comment>
<dbReference type="AlphaFoldDB" id="A0A9R1WXR7"/>
<evidence type="ECO:0000313" key="8">
    <source>
        <dbReference type="EMBL" id="KAJ0191706.1"/>
    </source>
</evidence>
<evidence type="ECO:0000313" key="9">
    <source>
        <dbReference type="Proteomes" id="UP000235145"/>
    </source>
</evidence>
<dbReference type="Pfam" id="PF01535">
    <property type="entry name" value="PPR"/>
    <property type="match status" value="3"/>
</dbReference>
<evidence type="ECO:0000256" key="4">
    <source>
        <dbReference type="ARBA" id="ARBA00022946"/>
    </source>
</evidence>
<proteinExistence type="inferred from homology"/>
<evidence type="ECO:0000256" key="3">
    <source>
        <dbReference type="ARBA" id="ARBA00022737"/>
    </source>
</evidence>
<dbReference type="InterPro" id="IPR032867">
    <property type="entry name" value="DYW_dom"/>
</dbReference>
<reference evidence="8 9" key="1">
    <citation type="journal article" date="2017" name="Nat. Commun.">
        <title>Genome assembly with in vitro proximity ligation data and whole-genome triplication in lettuce.</title>
        <authorList>
            <person name="Reyes-Chin-Wo S."/>
            <person name="Wang Z."/>
            <person name="Yang X."/>
            <person name="Kozik A."/>
            <person name="Arikit S."/>
            <person name="Song C."/>
            <person name="Xia L."/>
            <person name="Froenicke L."/>
            <person name="Lavelle D.O."/>
            <person name="Truco M.J."/>
            <person name="Xia R."/>
            <person name="Zhu S."/>
            <person name="Xu C."/>
            <person name="Xu H."/>
            <person name="Xu X."/>
            <person name="Cox K."/>
            <person name="Korf I."/>
            <person name="Meyers B.C."/>
            <person name="Michelmore R.W."/>
        </authorList>
    </citation>
    <scope>NUCLEOTIDE SEQUENCE [LARGE SCALE GENOMIC DNA]</scope>
    <source>
        <strain evidence="9">cv. Salinas</strain>
        <tissue evidence="8">Seedlings</tissue>
    </source>
</reference>
<dbReference type="FunFam" id="1.25.40.10:FF:000501">
    <property type="entry name" value="Putative pentatricopeptide repeat-containing protein mitochondrial"/>
    <property type="match status" value="1"/>
</dbReference>
<feature type="repeat" description="PPR" evidence="6">
    <location>
        <begin position="417"/>
        <end position="451"/>
    </location>
</feature>
<comment type="similarity">
    <text evidence="2">Belongs to the PPR family. PCMP-H subfamily.</text>
</comment>
<dbReference type="InterPro" id="IPR002885">
    <property type="entry name" value="PPR_rpt"/>
</dbReference>
<dbReference type="EMBL" id="NBSK02000008">
    <property type="protein sequence ID" value="KAJ0191706.1"/>
    <property type="molecule type" value="Genomic_DNA"/>
</dbReference>
<dbReference type="GO" id="GO:0009451">
    <property type="term" value="P:RNA modification"/>
    <property type="evidence" value="ECO:0007669"/>
    <property type="project" value="InterPro"/>
</dbReference>
<evidence type="ECO:0000256" key="1">
    <source>
        <dbReference type="ARBA" id="ARBA00004173"/>
    </source>
</evidence>
<accession>A0A9R1WXR7</accession>
<evidence type="ECO:0000256" key="5">
    <source>
        <dbReference type="ARBA" id="ARBA00023128"/>
    </source>
</evidence>
<feature type="repeat" description="PPR" evidence="6">
    <location>
        <begin position="180"/>
        <end position="214"/>
    </location>
</feature>
<keyword evidence="3" id="KW-0677">Repeat</keyword>
<evidence type="ECO:0000256" key="2">
    <source>
        <dbReference type="ARBA" id="ARBA00006643"/>
    </source>
</evidence>
<dbReference type="PANTHER" id="PTHR24015:SF548">
    <property type="entry name" value="OS08G0340900 PROTEIN"/>
    <property type="match status" value="1"/>
</dbReference>
<dbReference type="FunFam" id="1.25.40.10:FF:000227">
    <property type="entry name" value="Pentatricopeptide repeat-containing protein At3g13880"/>
    <property type="match status" value="1"/>
</dbReference>